<feature type="chain" id="PRO_5040884947" evidence="3">
    <location>
        <begin position="22"/>
        <end position="642"/>
    </location>
</feature>
<evidence type="ECO:0000256" key="2">
    <source>
        <dbReference type="SAM" id="Phobius"/>
    </source>
</evidence>
<feature type="region of interest" description="Disordered" evidence="1">
    <location>
        <begin position="85"/>
        <end position="130"/>
    </location>
</feature>
<feature type="transmembrane region" description="Helical" evidence="2">
    <location>
        <begin position="287"/>
        <end position="308"/>
    </location>
</feature>
<comment type="caution">
    <text evidence="4">The sequence shown here is derived from an EMBL/GenBank/DDBJ whole genome shotgun (WGS) entry which is preliminary data.</text>
</comment>
<dbReference type="Proteomes" id="UP001165065">
    <property type="component" value="Unassembled WGS sequence"/>
</dbReference>
<feature type="region of interest" description="Disordered" evidence="1">
    <location>
        <begin position="216"/>
        <end position="239"/>
    </location>
</feature>
<evidence type="ECO:0000256" key="1">
    <source>
        <dbReference type="SAM" id="MobiDB-lite"/>
    </source>
</evidence>
<evidence type="ECO:0000256" key="3">
    <source>
        <dbReference type="SAM" id="SignalP"/>
    </source>
</evidence>
<evidence type="ECO:0000313" key="5">
    <source>
        <dbReference type="Proteomes" id="UP001165065"/>
    </source>
</evidence>
<reference evidence="5" key="1">
    <citation type="journal article" date="2023" name="Commun. Biol.">
        <title>Genome analysis of Parmales, the sister group of diatoms, reveals the evolutionary specialization of diatoms from phago-mixotrophs to photoautotrophs.</title>
        <authorList>
            <person name="Ban H."/>
            <person name="Sato S."/>
            <person name="Yoshikawa S."/>
            <person name="Yamada K."/>
            <person name="Nakamura Y."/>
            <person name="Ichinomiya M."/>
            <person name="Sato N."/>
            <person name="Blanc-Mathieu R."/>
            <person name="Endo H."/>
            <person name="Kuwata A."/>
            <person name="Ogata H."/>
        </authorList>
    </citation>
    <scope>NUCLEOTIDE SEQUENCE [LARGE SCALE GENOMIC DNA]</scope>
</reference>
<gene>
    <name evidence="4" type="ORF">TrCOL_g1930</name>
</gene>
<keyword evidence="3" id="KW-0732">Signal</keyword>
<keyword evidence="2" id="KW-1133">Transmembrane helix</keyword>
<keyword evidence="2" id="KW-0472">Membrane</keyword>
<feature type="signal peptide" evidence="3">
    <location>
        <begin position="1"/>
        <end position="21"/>
    </location>
</feature>
<feature type="region of interest" description="Disordered" evidence="1">
    <location>
        <begin position="596"/>
        <end position="642"/>
    </location>
</feature>
<name>A0A9W7G544_9STRA</name>
<dbReference type="AlphaFoldDB" id="A0A9W7G544"/>
<protein>
    <submittedName>
        <fullName evidence="4">Uncharacterized protein</fullName>
    </submittedName>
</protein>
<feature type="compositionally biased region" description="Basic residues" evidence="1">
    <location>
        <begin position="607"/>
        <end position="624"/>
    </location>
</feature>
<feature type="compositionally biased region" description="Basic and acidic residues" evidence="1">
    <location>
        <begin position="94"/>
        <end position="127"/>
    </location>
</feature>
<dbReference type="EMBL" id="BRYA01000782">
    <property type="protein sequence ID" value="GMI32449.1"/>
    <property type="molecule type" value="Genomic_DNA"/>
</dbReference>
<accession>A0A9W7G544</accession>
<dbReference type="OrthoDB" id="48639at2759"/>
<organism evidence="4 5">
    <name type="scientific">Triparma columacea</name>
    <dbReference type="NCBI Taxonomy" id="722753"/>
    <lineage>
        <taxon>Eukaryota</taxon>
        <taxon>Sar</taxon>
        <taxon>Stramenopiles</taxon>
        <taxon>Ochrophyta</taxon>
        <taxon>Bolidophyceae</taxon>
        <taxon>Parmales</taxon>
        <taxon>Triparmaceae</taxon>
        <taxon>Triparma</taxon>
    </lineage>
</organism>
<evidence type="ECO:0000313" key="4">
    <source>
        <dbReference type="EMBL" id="GMI32449.1"/>
    </source>
</evidence>
<feature type="compositionally biased region" description="Polar residues" evidence="1">
    <location>
        <begin position="216"/>
        <end position="238"/>
    </location>
</feature>
<proteinExistence type="predicted"/>
<keyword evidence="2" id="KW-0812">Transmembrane</keyword>
<sequence>MMLGNSAAILSFLLALTTTISYTPHPAPSCLALHPQTRPKININPYFRSSFISKKITQARNTQLWCTTKVEEEKVKAKRWWWKGGRSSSRRGRSKGERGLKGEGVKEEGEQKGEDGHTQDHTQDHTQVHAHTFHAPQKNWASLLKVSNSSSQINTPFSFSPSLPRRLGPPANIYINGTNTKEFNGSVYLNAEDLTEILENYVSRELQNYVSRDSLSNYTATSTPPPQETSASTPSPSFSYPRLIASPLTKIRDTRNMRASSNATNATTVAFPQPVDLTPSILTKSCMIMTALVMAVFLSSIAPNLWLVGGGVGALYGSEVADGYNKVQQLPLEEKKLAKPASVVGKIIVKMGKKLASYYIFVTEFVNSIWFMYKTGQLSYAYFKQYEKLDERFRVQDKMDAWNAKFQEGKQNFDKWERENEVGRKVLAGLRTAWLVEQNSLKRSSNARSVKKKVKRVVKAIMDPFRGNGIEELKLLINGLKVELQTMDYETVSRRAASGFMAFAALNLVGIVFSLAPGFLAFLGLGAGAIWPGWIAGGWSKIKQSLEETKIKGRGGNLLKQEQNRIGFSFFEDDNGRKQFYRTTFFLSDDEATKQRQQQMLAEKRIKDRKAKKKRRGSGPKNRKRNEEPSSWIARFGFQDNS</sequence>
<keyword evidence="5" id="KW-1185">Reference proteome</keyword>